<name>A0ABC8TH51_9AQUA</name>
<proteinExistence type="predicted"/>
<feature type="domain" description="Agenet" evidence="2">
    <location>
        <begin position="20"/>
        <end position="78"/>
    </location>
</feature>
<reference evidence="3 4" key="1">
    <citation type="submission" date="2024-02" db="EMBL/GenBank/DDBJ databases">
        <authorList>
            <person name="Vignale AGUSTIN F."/>
            <person name="Sosa J E."/>
            <person name="Modenutti C."/>
        </authorList>
    </citation>
    <scope>NUCLEOTIDE SEQUENCE [LARGE SCALE GENOMIC DNA]</scope>
</reference>
<organism evidence="3 4">
    <name type="scientific">Ilex paraguariensis</name>
    <name type="common">yerba mate</name>
    <dbReference type="NCBI Taxonomy" id="185542"/>
    <lineage>
        <taxon>Eukaryota</taxon>
        <taxon>Viridiplantae</taxon>
        <taxon>Streptophyta</taxon>
        <taxon>Embryophyta</taxon>
        <taxon>Tracheophyta</taxon>
        <taxon>Spermatophyta</taxon>
        <taxon>Magnoliopsida</taxon>
        <taxon>eudicotyledons</taxon>
        <taxon>Gunneridae</taxon>
        <taxon>Pentapetalae</taxon>
        <taxon>asterids</taxon>
        <taxon>campanulids</taxon>
        <taxon>Aquifoliales</taxon>
        <taxon>Aquifoliaceae</taxon>
        <taxon>Ilex</taxon>
    </lineage>
</organism>
<evidence type="ECO:0000256" key="1">
    <source>
        <dbReference type="SAM" id="MobiDB-lite"/>
    </source>
</evidence>
<dbReference type="PANTHER" id="PTHR31917:SF101">
    <property type="entry name" value="OS07G0607300 PROTEIN"/>
    <property type="match status" value="1"/>
</dbReference>
<dbReference type="SMART" id="SM00743">
    <property type="entry name" value="Agenet"/>
    <property type="match status" value="1"/>
</dbReference>
<accession>A0ABC8TH51</accession>
<dbReference type="Proteomes" id="UP001642360">
    <property type="component" value="Unassembled WGS sequence"/>
</dbReference>
<sequence>MRYSGRPTMRPALAHNQSSFDFEVGAPVDVWWSDGWWEGFVTGFGNSGKESHQVYIPSENLSLNVDRENLRKSREWVGDQWVDIEANPDVLSALSTDISADTKFSASLTIKEAAKSDDLPMSCKEVPTNIKIDVEEDMLELPGLALSDGLLKNMNLDNNKQQLIEDGDKENDGNHVDGSNEDDNADYHLGDNNSVDDSRHNEAINNEYVDKDDNRDQLEELVTAGQKCEAELVEVGGIKCLSEVCSGGDL</sequence>
<dbReference type="InterPro" id="IPR014002">
    <property type="entry name" value="Agenet_dom_plant"/>
</dbReference>
<feature type="region of interest" description="Disordered" evidence="1">
    <location>
        <begin position="164"/>
        <end position="199"/>
    </location>
</feature>
<dbReference type="EMBL" id="CAUOFW020004713">
    <property type="protein sequence ID" value="CAK9166885.1"/>
    <property type="molecule type" value="Genomic_DNA"/>
</dbReference>
<evidence type="ECO:0000313" key="4">
    <source>
        <dbReference type="Proteomes" id="UP001642360"/>
    </source>
</evidence>
<gene>
    <name evidence="3" type="ORF">ILEXP_LOCUS36128</name>
</gene>
<evidence type="ECO:0000313" key="3">
    <source>
        <dbReference type="EMBL" id="CAK9166885.1"/>
    </source>
</evidence>
<protein>
    <recommendedName>
        <fullName evidence="2">Agenet domain-containing protein</fullName>
    </recommendedName>
</protein>
<evidence type="ECO:0000259" key="2">
    <source>
        <dbReference type="SMART" id="SM00743"/>
    </source>
</evidence>
<dbReference type="AlphaFoldDB" id="A0ABC8TH51"/>
<comment type="caution">
    <text evidence="3">The sequence shown here is derived from an EMBL/GenBank/DDBJ whole genome shotgun (WGS) entry which is preliminary data.</text>
</comment>
<keyword evidence="4" id="KW-1185">Reference proteome</keyword>
<dbReference type="PANTHER" id="PTHR31917">
    <property type="entry name" value="AGENET DOMAIN-CONTAINING PROTEIN-RELATED"/>
    <property type="match status" value="1"/>
</dbReference>